<feature type="domain" description="PiggyBac transposable element-derived protein" evidence="1">
    <location>
        <begin position="5"/>
        <end position="118"/>
    </location>
</feature>
<sequence>MFRNKDWSDTSVEEVKRFLGICLYVGIVKLPSMSDYWSTKLPDVLWRLKSWLEIVLKPCQCLHFVDNENADKESRLYKIQPVLDLLNTSFQRMHKPEKEICIDITMVPFKGRIVFKQFNE</sequence>
<evidence type="ECO:0000313" key="2">
    <source>
        <dbReference type="EMBL" id="VDO82329.1"/>
    </source>
</evidence>
<evidence type="ECO:0000313" key="3">
    <source>
        <dbReference type="Proteomes" id="UP000268014"/>
    </source>
</evidence>
<dbReference type="InterPro" id="IPR029526">
    <property type="entry name" value="PGBD"/>
</dbReference>
<proteinExistence type="predicted"/>
<reference evidence="2 3" key="2">
    <citation type="submission" date="2018-11" db="EMBL/GenBank/DDBJ databases">
        <authorList>
            <consortium name="Pathogen Informatics"/>
        </authorList>
    </citation>
    <scope>NUCLEOTIDE SEQUENCE [LARGE SCALE GENOMIC DNA]</scope>
    <source>
        <strain evidence="2 3">MHpl1</strain>
    </source>
</reference>
<reference evidence="4" key="1">
    <citation type="submission" date="2017-02" db="UniProtKB">
        <authorList>
            <consortium name="WormBaseParasite"/>
        </authorList>
    </citation>
    <scope>IDENTIFICATION</scope>
</reference>
<dbReference type="AlphaFoldDB" id="A0A0N4X7A5"/>
<dbReference type="OrthoDB" id="5810550at2759"/>
<name>A0A0N4X7A5_HAEPC</name>
<protein>
    <submittedName>
        <fullName evidence="4">DDE_Tnp_1_7 domain-containing protein</fullName>
    </submittedName>
</protein>
<dbReference type="WBParaSite" id="HPLM_0002024701-mRNA-1">
    <property type="protein sequence ID" value="HPLM_0002024701-mRNA-1"/>
    <property type="gene ID" value="HPLM_0002024701"/>
</dbReference>
<dbReference type="STRING" id="6290.A0A0N4X7A5"/>
<keyword evidence="3" id="KW-1185">Reference proteome</keyword>
<evidence type="ECO:0000313" key="4">
    <source>
        <dbReference type="WBParaSite" id="HPLM_0002024701-mRNA-1"/>
    </source>
</evidence>
<dbReference type="Proteomes" id="UP000268014">
    <property type="component" value="Unassembled WGS sequence"/>
</dbReference>
<dbReference type="Pfam" id="PF13843">
    <property type="entry name" value="DDE_Tnp_1_7"/>
    <property type="match status" value="1"/>
</dbReference>
<evidence type="ECO:0000259" key="1">
    <source>
        <dbReference type="Pfam" id="PF13843"/>
    </source>
</evidence>
<dbReference type="EMBL" id="UZAF01021986">
    <property type="protein sequence ID" value="VDO82329.1"/>
    <property type="molecule type" value="Genomic_DNA"/>
</dbReference>
<dbReference type="PANTHER" id="PTHR46599:SF3">
    <property type="entry name" value="PIGGYBAC TRANSPOSABLE ELEMENT-DERIVED PROTEIN 4"/>
    <property type="match status" value="1"/>
</dbReference>
<dbReference type="OMA" id="ICIDITM"/>
<accession>A0A0N4X7A5</accession>
<gene>
    <name evidence="2" type="ORF">HPLM_LOCUS20239</name>
</gene>
<organism evidence="4">
    <name type="scientific">Haemonchus placei</name>
    <name type="common">Barber's pole worm</name>
    <dbReference type="NCBI Taxonomy" id="6290"/>
    <lineage>
        <taxon>Eukaryota</taxon>
        <taxon>Metazoa</taxon>
        <taxon>Ecdysozoa</taxon>
        <taxon>Nematoda</taxon>
        <taxon>Chromadorea</taxon>
        <taxon>Rhabditida</taxon>
        <taxon>Rhabditina</taxon>
        <taxon>Rhabditomorpha</taxon>
        <taxon>Strongyloidea</taxon>
        <taxon>Trichostrongylidae</taxon>
        <taxon>Haemonchus</taxon>
    </lineage>
</organism>
<dbReference type="PANTHER" id="PTHR46599">
    <property type="entry name" value="PIGGYBAC TRANSPOSABLE ELEMENT-DERIVED PROTEIN 4"/>
    <property type="match status" value="1"/>
</dbReference>